<proteinExistence type="predicted"/>
<gene>
    <name evidence="2" type="ORF">dnm_041870</name>
</gene>
<dbReference type="EMBL" id="CP061800">
    <property type="protein sequence ID" value="QTA88147.1"/>
    <property type="molecule type" value="Genomic_DNA"/>
</dbReference>
<feature type="compositionally biased region" description="Polar residues" evidence="1">
    <location>
        <begin position="50"/>
        <end position="64"/>
    </location>
</feature>
<dbReference type="AlphaFoldDB" id="A0A975BM88"/>
<protein>
    <submittedName>
        <fullName evidence="2">Uncharacterized protein</fullName>
    </submittedName>
</protein>
<evidence type="ECO:0000256" key="1">
    <source>
        <dbReference type="SAM" id="MobiDB-lite"/>
    </source>
</evidence>
<reference evidence="2" key="1">
    <citation type="journal article" date="2021" name="Microb. Physiol.">
        <title>Proteogenomic Insights into the Physiology of Marine, Sulfate-Reducing, Filamentous Desulfonema limicola and Desulfonema magnum.</title>
        <authorList>
            <person name="Schnaars V."/>
            <person name="Wohlbrand L."/>
            <person name="Scheve S."/>
            <person name="Hinrichs C."/>
            <person name="Reinhardt R."/>
            <person name="Rabus R."/>
        </authorList>
    </citation>
    <scope>NUCLEOTIDE SEQUENCE</scope>
    <source>
        <strain evidence="2">4be13</strain>
    </source>
</reference>
<sequence>MSPGKKVRTDTRNLYVMERKICIFQGNFQVGQDRHPEPLCDGTSAFGANPQPSMVSGQTPGTFM</sequence>
<dbReference type="KEGG" id="dmm:dnm_041870"/>
<dbReference type="Proteomes" id="UP000663722">
    <property type="component" value="Chromosome"/>
</dbReference>
<keyword evidence="3" id="KW-1185">Reference proteome</keyword>
<name>A0A975BM88_9BACT</name>
<evidence type="ECO:0000313" key="2">
    <source>
        <dbReference type="EMBL" id="QTA88147.1"/>
    </source>
</evidence>
<evidence type="ECO:0000313" key="3">
    <source>
        <dbReference type="Proteomes" id="UP000663722"/>
    </source>
</evidence>
<organism evidence="2 3">
    <name type="scientific">Desulfonema magnum</name>
    <dbReference type="NCBI Taxonomy" id="45655"/>
    <lineage>
        <taxon>Bacteria</taxon>
        <taxon>Pseudomonadati</taxon>
        <taxon>Thermodesulfobacteriota</taxon>
        <taxon>Desulfobacteria</taxon>
        <taxon>Desulfobacterales</taxon>
        <taxon>Desulfococcaceae</taxon>
        <taxon>Desulfonema</taxon>
    </lineage>
</organism>
<accession>A0A975BM88</accession>
<feature type="region of interest" description="Disordered" evidence="1">
    <location>
        <begin position="35"/>
        <end position="64"/>
    </location>
</feature>